<sequence>NEITAISKLLDTLHLEKMIVTLDAMGTQIDIASDIIQKKADYVLAIKENHKLLYQDITDYFCHAPFLEEMKQLKKAMYARLKRATARLKNVFTIKRKIFLGWKQRKNGKM</sequence>
<dbReference type="PANTHER" id="PTHR30298">
    <property type="entry name" value="H REPEAT-ASSOCIATED PREDICTED TRANSPOSASE"/>
    <property type="match status" value="1"/>
</dbReference>
<dbReference type="RefSeq" id="WP_141545010.1">
    <property type="nucleotide sequence ID" value="NZ_NVCU01000401.1"/>
</dbReference>
<organism evidence="1 2">
    <name type="scientific">Bacillus thuringiensis</name>
    <dbReference type="NCBI Taxonomy" id="1428"/>
    <lineage>
        <taxon>Bacteria</taxon>
        <taxon>Bacillati</taxon>
        <taxon>Bacillota</taxon>
        <taxon>Bacilli</taxon>
        <taxon>Bacillales</taxon>
        <taxon>Bacillaceae</taxon>
        <taxon>Bacillus</taxon>
        <taxon>Bacillus cereus group</taxon>
    </lineage>
</organism>
<dbReference type="InterPro" id="IPR047647">
    <property type="entry name" value="ISAs1_transpos"/>
</dbReference>
<dbReference type="PANTHER" id="PTHR30298:SF0">
    <property type="entry name" value="PROTEIN YBFL-RELATED"/>
    <property type="match status" value="1"/>
</dbReference>
<name>A0A9X7FZ07_BACTU</name>
<protein>
    <recommendedName>
        <fullName evidence="3">ISAs1 family transposase</fullName>
    </recommendedName>
</protein>
<feature type="non-terminal residue" evidence="1">
    <location>
        <position position="1"/>
    </location>
</feature>
<evidence type="ECO:0000313" key="2">
    <source>
        <dbReference type="Proteomes" id="UP000225910"/>
    </source>
</evidence>
<dbReference type="AlphaFoldDB" id="A0A9X7FZ07"/>
<accession>A0A9X7FZ07</accession>
<dbReference type="NCBIfam" id="NF033564">
    <property type="entry name" value="transpos_ISAs1"/>
    <property type="match status" value="1"/>
</dbReference>
<dbReference type="Proteomes" id="UP000225910">
    <property type="component" value="Unassembled WGS sequence"/>
</dbReference>
<evidence type="ECO:0000313" key="1">
    <source>
        <dbReference type="EMBL" id="PFT74842.1"/>
    </source>
</evidence>
<gene>
    <name evidence="1" type="ORF">COK81_30580</name>
</gene>
<evidence type="ECO:0008006" key="3">
    <source>
        <dbReference type="Google" id="ProtNLM"/>
    </source>
</evidence>
<comment type="caution">
    <text evidence="1">The sequence shown here is derived from an EMBL/GenBank/DDBJ whole genome shotgun (WGS) entry which is preliminary data.</text>
</comment>
<reference evidence="1 2" key="1">
    <citation type="submission" date="2017-09" db="EMBL/GenBank/DDBJ databases">
        <title>Large-scale bioinformatics analysis of Bacillus genomes uncovers conserved roles of natural products in bacterial physiology.</title>
        <authorList>
            <consortium name="Agbiome Team Llc"/>
            <person name="Bleich R.M."/>
            <person name="Grubbs K.J."/>
            <person name="Santa Maria K.C."/>
            <person name="Allen S.E."/>
            <person name="Farag S."/>
            <person name="Shank E.A."/>
            <person name="Bowers A."/>
        </authorList>
    </citation>
    <scope>NUCLEOTIDE SEQUENCE [LARGE SCALE GENOMIC DNA]</scope>
    <source>
        <strain evidence="1 2">AFS064137</strain>
    </source>
</reference>
<proteinExistence type="predicted"/>
<dbReference type="InterPro" id="IPR051698">
    <property type="entry name" value="Transposase_11-like"/>
</dbReference>
<dbReference type="EMBL" id="NVCU01000401">
    <property type="protein sequence ID" value="PFT74842.1"/>
    <property type="molecule type" value="Genomic_DNA"/>
</dbReference>